<sequence length="723" mass="82879">MAFAETNSRLDQERRAKFCGVASIRVNALCFAGPRWTTEMAPDRRILEPFKRKFREEKGFRADEHRHHAKAIISPELLDSCLRNANIEAQRLREETEPYVELELPPNTQLQCLQQGEKALAACEAFDGAQTRWIVDLFLEDLSDDLRRLFLEEHDFREAPSDGEFYRKIREYQGVHGQKNQYFERLWLGQLSALSKNRRNLFEQLSRNKAFLEAFDDLLIVPALFSGFRLTVIHQMMSLRCEEPIIAYLRCIGQTWRTICGDDKNKMEKIDADTIRALQGMAPGACQSDHSSLLDKLRSGHILGGFTEQARGEMWSQICTVSRHTLIPSLHTFFEDLKYLKCAVESLRRLLHLGSRDTIEGCLESMLTDGSSGQQQCIIQYSESEYKLLPGPVATRFALGCRQLWLAAFRIYQDLPAAPQKAHIRAKPRKKGDEVTLFRLADLASRLGFTSEPRRNILQQSPSRQVARTALLAVMKPGRYMYKNLEGIVDQITGVFESAELVPLAEASSSTQTSDRNEGPVRWGLPHKMDHERDRESLFLPNLHVELMSAFPLMTSIFVRRSVYFAFFGHTLTDLIKTQQAERSGLVEEWERKQEELKNLEAAIKIQQAELFKLDKERQSEQARLNNLKASIQTQKAELCELNEESQSKQVELDSLQQKIKVQEASYVHGQGNSRPVEIRQHEPQHPRKRKKISNALGQSDVSSDQGNNHHPTTEESSPRRTC</sequence>
<dbReference type="GeneID" id="70179373"/>
<dbReference type="EMBL" id="JAGTJQ010000004">
    <property type="protein sequence ID" value="KAH7032580.1"/>
    <property type="molecule type" value="Genomic_DNA"/>
</dbReference>
<reference evidence="3" key="1">
    <citation type="journal article" date="2021" name="Nat. Commun.">
        <title>Genetic determinants of endophytism in the Arabidopsis root mycobiome.</title>
        <authorList>
            <person name="Mesny F."/>
            <person name="Miyauchi S."/>
            <person name="Thiergart T."/>
            <person name="Pickel B."/>
            <person name="Atanasova L."/>
            <person name="Karlsson M."/>
            <person name="Huettel B."/>
            <person name="Barry K.W."/>
            <person name="Haridas S."/>
            <person name="Chen C."/>
            <person name="Bauer D."/>
            <person name="Andreopoulos W."/>
            <person name="Pangilinan J."/>
            <person name="LaButti K."/>
            <person name="Riley R."/>
            <person name="Lipzen A."/>
            <person name="Clum A."/>
            <person name="Drula E."/>
            <person name="Henrissat B."/>
            <person name="Kohler A."/>
            <person name="Grigoriev I.V."/>
            <person name="Martin F.M."/>
            <person name="Hacquard S."/>
        </authorList>
    </citation>
    <scope>NUCLEOTIDE SEQUENCE</scope>
    <source>
        <strain evidence="3">MPI-CAGE-CH-0230</strain>
    </source>
</reference>
<keyword evidence="4" id="KW-1185">Reference proteome</keyword>
<accession>A0A9P8Y5S0</accession>
<dbReference type="RefSeq" id="XP_046013412.1">
    <property type="nucleotide sequence ID" value="XM_046149827.1"/>
</dbReference>
<dbReference type="AlphaFoldDB" id="A0A9P8Y5S0"/>
<organism evidence="3 4">
    <name type="scientific">Microdochium trichocladiopsis</name>
    <dbReference type="NCBI Taxonomy" id="1682393"/>
    <lineage>
        <taxon>Eukaryota</taxon>
        <taxon>Fungi</taxon>
        <taxon>Dikarya</taxon>
        <taxon>Ascomycota</taxon>
        <taxon>Pezizomycotina</taxon>
        <taxon>Sordariomycetes</taxon>
        <taxon>Xylariomycetidae</taxon>
        <taxon>Xylariales</taxon>
        <taxon>Microdochiaceae</taxon>
        <taxon>Microdochium</taxon>
    </lineage>
</organism>
<feature type="compositionally biased region" description="Basic and acidic residues" evidence="2">
    <location>
        <begin position="712"/>
        <end position="723"/>
    </location>
</feature>
<proteinExistence type="predicted"/>
<evidence type="ECO:0000256" key="2">
    <source>
        <dbReference type="SAM" id="MobiDB-lite"/>
    </source>
</evidence>
<evidence type="ECO:0000256" key="1">
    <source>
        <dbReference type="SAM" id="Coils"/>
    </source>
</evidence>
<feature type="region of interest" description="Disordered" evidence="2">
    <location>
        <begin position="667"/>
        <end position="723"/>
    </location>
</feature>
<name>A0A9P8Y5S0_9PEZI</name>
<comment type="caution">
    <text evidence="3">The sequence shown here is derived from an EMBL/GenBank/DDBJ whole genome shotgun (WGS) entry which is preliminary data.</text>
</comment>
<evidence type="ECO:0000313" key="4">
    <source>
        <dbReference type="Proteomes" id="UP000756346"/>
    </source>
</evidence>
<dbReference type="Proteomes" id="UP000756346">
    <property type="component" value="Unassembled WGS sequence"/>
</dbReference>
<dbReference type="InterPro" id="IPR022198">
    <property type="entry name" value="DUF3723"/>
</dbReference>
<dbReference type="Pfam" id="PF12520">
    <property type="entry name" value="DUF3723"/>
    <property type="match status" value="1"/>
</dbReference>
<evidence type="ECO:0000313" key="3">
    <source>
        <dbReference type="EMBL" id="KAH7032580.1"/>
    </source>
</evidence>
<feature type="coiled-coil region" evidence="1">
    <location>
        <begin position="583"/>
        <end position="638"/>
    </location>
</feature>
<feature type="compositionally biased region" description="Basic and acidic residues" evidence="2">
    <location>
        <begin position="677"/>
        <end position="686"/>
    </location>
</feature>
<protein>
    <submittedName>
        <fullName evidence="3">Uncharacterized protein</fullName>
    </submittedName>
</protein>
<feature type="compositionally biased region" description="Polar residues" evidence="2">
    <location>
        <begin position="696"/>
        <end position="711"/>
    </location>
</feature>
<keyword evidence="1" id="KW-0175">Coiled coil</keyword>
<gene>
    <name evidence="3" type="ORF">B0I36DRAFT_241209</name>
</gene>
<dbReference type="OrthoDB" id="4616255at2759"/>